<gene>
    <name evidence="3" type="ORF">PV11_08792</name>
</gene>
<accession>A0A0D1WPD5</accession>
<sequence>MAEALTTRSKDVSHAPRKPYVRVITDKRREQNRRAQKAYRERLRQKLEDLEEHAAATIITPADTNRNDSSDLTGSGSGSDRDTEEVVVGSSVPSSADASNPHIINLADAFVAAGDLPFSAGPLPGLQFQLGPDTSILTPDSVIPGEQDDFEDIPLAHIWAMPSRPPTKKDREYQRLNALMALTPSSTSSRYTSPAEKEPFPDPYANHMRLVGEVNIEASLAVALGVGISRAQYINDHPSHFPGCFVQLDRLHEKGLARPVNYSVGGLAMSVTTETAEHMNRIAPALRPTPSQLLSPHPAYLDCIVFPFFRDKAVKASVEGILDHGDLFMDIMHGGLVCWGGRTGGGALGRMAREGDGKRGMRESVAWDTRSWEAKRWFLDKWKWLVGSEEEEDERGDVYGVWRGSRWWWRMRGEEDDESEDGRVVEVDGI</sequence>
<dbReference type="Gene3D" id="1.20.5.170">
    <property type="match status" value="1"/>
</dbReference>
<dbReference type="InterPro" id="IPR046347">
    <property type="entry name" value="bZIP_sf"/>
</dbReference>
<evidence type="ECO:0000313" key="3">
    <source>
        <dbReference type="EMBL" id="KIV76946.1"/>
    </source>
</evidence>
<feature type="region of interest" description="Disordered" evidence="1">
    <location>
        <begin position="54"/>
        <end position="99"/>
    </location>
</feature>
<evidence type="ECO:0000256" key="1">
    <source>
        <dbReference type="SAM" id="MobiDB-lite"/>
    </source>
</evidence>
<dbReference type="Proteomes" id="UP000053599">
    <property type="component" value="Unassembled WGS sequence"/>
</dbReference>
<proteinExistence type="predicted"/>
<dbReference type="InterPro" id="IPR021833">
    <property type="entry name" value="DUF3425"/>
</dbReference>
<dbReference type="EMBL" id="KN846954">
    <property type="protein sequence ID" value="KIV76946.1"/>
    <property type="molecule type" value="Genomic_DNA"/>
</dbReference>
<organism evidence="3 4">
    <name type="scientific">Exophiala sideris</name>
    <dbReference type="NCBI Taxonomy" id="1016849"/>
    <lineage>
        <taxon>Eukaryota</taxon>
        <taxon>Fungi</taxon>
        <taxon>Dikarya</taxon>
        <taxon>Ascomycota</taxon>
        <taxon>Pezizomycotina</taxon>
        <taxon>Eurotiomycetes</taxon>
        <taxon>Chaetothyriomycetidae</taxon>
        <taxon>Chaetothyriales</taxon>
        <taxon>Herpotrichiellaceae</taxon>
        <taxon>Exophiala</taxon>
    </lineage>
</organism>
<dbReference type="Pfam" id="PF11905">
    <property type="entry name" value="DUF3425"/>
    <property type="match status" value="1"/>
</dbReference>
<dbReference type="HOGENOM" id="CLU_027434_0_0_1"/>
<feature type="compositionally biased region" description="Low complexity" evidence="1">
    <location>
        <begin position="86"/>
        <end position="95"/>
    </location>
</feature>
<feature type="region of interest" description="Disordered" evidence="1">
    <location>
        <begin position="1"/>
        <end position="41"/>
    </location>
</feature>
<feature type="compositionally biased region" description="Basic and acidic residues" evidence="1">
    <location>
        <begin position="24"/>
        <end position="41"/>
    </location>
</feature>
<dbReference type="SUPFAM" id="SSF57959">
    <property type="entry name" value="Leucine zipper domain"/>
    <property type="match status" value="1"/>
</dbReference>
<dbReference type="OrthoDB" id="5973539at2759"/>
<dbReference type="AlphaFoldDB" id="A0A0D1WPD5"/>
<dbReference type="PANTHER" id="PTHR38116">
    <property type="entry name" value="CHROMOSOME 7, WHOLE GENOME SHOTGUN SEQUENCE"/>
    <property type="match status" value="1"/>
</dbReference>
<reference evidence="3 4" key="1">
    <citation type="submission" date="2015-01" db="EMBL/GenBank/DDBJ databases">
        <title>The Genome Sequence of Exophiala sideris CBS121828.</title>
        <authorList>
            <consortium name="The Broad Institute Genomics Platform"/>
            <person name="Cuomo C."/>
            <person name="de Hoog S."/>
            <person name="Gorbushina A."/>
            <person name="Stielow B."/>
            <person name="Teixiera M."/>
            <person name="Abouelleil A."/>
            <person name="Chapman S.B."/>
            <person name="Priest M."/>
            <person name="Young S.K."/>
            <person name="Wortman J."/>
            <person name="Nusbaum C."/>
            <person name="Birren B."/>
        </authorList>
    </citation>
    <scope>NUCLEOTIDE SEQUENCE [LARGE SCALE GENOMIC DNA]</scope>
    <source>
        <strain evidence="3 4">CBS 121828</strain>
    </source>
</reference>
<protein>
    <recommendedName>
        <fullName evidence="2">BZIP domain-containing protein</fullName>
    </recommendedName>
</protein>
<dbReference type="InterPro" id="IPR004827">
    <property type="entry name" value="bZIP"/>
</dbReference>
<feature type="domain" description="BZIP" evidence="2">
    <location>
        <begin position="27"/>
        <end position="42"/>
    </location>
</feature>
<dbReference type="CDD" id="cd14688">
    <property type="entry name" value="bZIP_YAP"/>
    <property type="match status" value="1"/>
</dbReference>
<dbReference type="PANTHER" id="PTHR38116:SF5">
    <property type="entry name" value="BZIP DOMAIN-CONTAINING PROTEIN"/>
    <property type="match status" value="1"/>
</dbReference>
<name>A0A0D1WPD5_9EURO</name>
<evidence type="ECO:0000313" key="4">
    <source>
        <dbReference type="Proteomes" id="UP000053599"/>
    </source>
</evidence>
<dbReference type="GO" id="GO:0003700">
    <property type="term" value="F:DNA-binding transcription factor activity"/>
    <property type="evidence" value="ECO:0007669"/>
    <property type="project" value="InterPro"/>
</dbReference>
<evidence type="ECO:0000259" key="2">
    <source>
        <dbReference type="PROSITE" id="PS00036"/>
    </source>
</evidence>
<dbReference type="PROSITE" id="PS00036">
    <property type="entry name" value="BZIP_BASIC"/>
    <property type="match status" value="1"/>
</dbReference>